<evidence type="ECO:0000259" key="1">
    <source>
        <dbReference type="PROSITE" id="PS51977"/>
    </source>
</evidence>
<name>A0A563F1I5_9PSEU</name>
<proteinExistence type="predicted"/>
<dbReference type="SMART" id="SM00773">
    <property type="entry name" value="WGR"/>
    <property type="match status" value="1"/>
</dbReference>
<keyword evidence="3" id="KW-1185">Reference proteome</keyword>
<dbReference type="InterPro" id="IPR025406">
    <property type="entry name" value="DUF4132"/>
</dbReference>
<feature type="domain" description="WGR" evidence="1">
    <location>
        <begin position="1"/>
        <end position="83"/>
    </location>
</feature>
<gene>
    <name evidence="2" type="ORF">FKR81_02175</name>
</gene>
<dbReference type="OrthoDB" id="4554725at2"/>
<dbReference type="CDD" id="cd07996">
    <property type="entry name" value="WGR_MMR_like"/>
    <property type="match status" value="1"/>
</dbReference>
<dbReference type="AlphaFoldDB" id="A0A563F1I5"/>
<sequence length="1169" mass="127531">MGAWHVRRWELVADGSAKFWEVGQEGKDVTVRFGRLQTDGQTKTKSLADEREASAHVAKLVAEKEKKGYRPVTEPAAAPPACAPDEDAFVMPPLWRKHVHPRRDRPRWSEFEVDQAAVAETRKRLEDKRQEIDEVLTEPESAPPLVAAARAWLAGEPDPLGAAAVATIVGAASTHHWIAEHGLPFAAVAALRTAEVALDWTWDQLHRQPRNRHLRPRAADDITRFGLTAQAITTVRTALADAGEAEYEAATAALEPIDTSVVARSGRAFMVPTRADWVAEAYSASTDGPWWLSPCCVGTAEELATRSDPRLTSSESVMFTVLNALGPAVAPALAAELDGPHQIKECRQLALKVLAALPTDEAFTVLLDRLGQKYVHAAAMTAMKSFPVRAARLLAPRAATDEAARYLLDAHLTEHPSLDLPEETRAALAELAATRVEIPEAPAELLPEVLVRPPWAVQVAPAAPVRQAAPIVVEGLPVPEPHLVWARGEQAEWASVRGNWDMRTPWEPAPAKPDWPALREEFLAPRRSRFFHEEAFFVMGPEEIVRPLLADWKPNTGYYAAACGQRLAAAHGMDALPPLMHLAALEAHRNGVLLMPFASAEVAALMADWLVRLKQAGEFARAWLTRHGDTAVRFLLPAALGKPGRPRKNAGAALVFLAEQGHDVVAAAAEHGDAARAAIQALVDAEKPAPPPAKLPVIGAWADPALMPRVLLRDRAHALPSSATRHLLMTAALSRPGEVHEGLLLAREVCDPVSLAEFAWAVFQRWQDIGAPAKEGWALTALGWFGDDDTVRRLTPLIRAWPGESAHAKAVTGLDVLAEIGTEVALAHLNGIAEKVKFKALKARAQEKVAAIAARLGLSRDQLADRLVPRLGLDDDASLVIDYGSRTFTVGFDEQLKPYVVDQDGKRRKELPKPGARDDQDLAVAEHKRFTTLKKDVRTVAADQIHRLEAAMVTRRQWTAAEFHTVLAAHPLLWHIVRRLVWITADGTSFRLAEDRTLADAQDDAYVLPEHAKMRVAHPVDLATEAAAWGEVFADYEILQPFPQLGRPVHAFDAGPLLPQLEKYRDVPMPVGKVLGLTKRGWVRGAPQDAGVECWITRPLPGGGALVAALDPGIAIGAIDVFPEVKFTEFWFDARGEGSWTAPRDRAHGLELDPVTASELLSELTSLHN</sequence>
<dbReference type="RefSeq" id="WP_146349194.1">
    <property type="nucleotide sequence ID" value="NZ_VOBR01000002.1"/>
</dbReference>
<reference evidence="2 3" key="1">
    <citation type="submission" date="2019-07" db="EMBL/GenBank/DDBJ databases">
        <title>Lentzea xizangensis sp. nov., isolated from Qinghai-Tibetan Plateau Soils.</title>
        <authorList>
            <person name="Huang J."/>
        </authorList>
    </citation>
    <scope>NUCLEOTIDE SEQUENCE [LARGE SCALE GENOMIC DNA]</scope>
    <source>
        <strain evidence="2 3">FXJ1.1311</strain>
    </source>
</reference>
<dbReference type="Gene3D" id="2.20.140.10">
    <property type="entry name" value="WGR domain"/>
    <property type="match status" value="1"/>
</dbReference>
<protein>
    <submittedName>
        <fullName evidence="2">DUF4132 domain-containing protein</fullName>
    </submittedName>
</protein>
<organism evidence="2 3">
    <name type="scientific">Lentzea tibetensis</name>
    <dbReference type="NCBI Taxonomy" id="2591470"/>
    <lineage>
        <taxon>Bacteria</taxon>
        <taxon>Bacillati</taxon>
        <taxon>Actinomycetota</taxon>
        <taxon>Actinomycetes</taxon>
        <taxon>Pseudonocardiales</taxon>
        <taxon>Pseudonocardiaceae</taxon>
        <taxon>Lentzea</taxon>
    </lineage>
</organism>
<dbReference type="Pfam" id="PF05406">
    <property type="entry name" value="WGR"/>
    <property type="match status" value="1"/>
</dbReference>
<comment type="caution">
    <text evidence="2">The sequence shown here is derived from an EMBL/GenBank/DDBJ whole genome shotgun (WGS) entry which is preliminary data.</text>
</comment>
<dbReference type="InterPro" id="IPR049809">
    <property type="entry name" value="YehF/YfeS-like_WGR"/>
</dbReference>
<dbReference type="EMBL" id="VOBR01000002">
    <property type="protein sequence ID" value="TWP53598.1"/>
    <property type="molecule type" value="Genomic_DNA"/>
</dbReference>
<dbReference type="InterPro" id="IPR008893">
    <property type="entry name" value="WGR_domain"/>
</dbReference>
<dbReference type="Proteomes" id="UP000316639">
    <property type="component" value="Unassembled WGS sequence"/>
</dbReference>
<evidence type="ECO:0000313" key="3">
    <source>
        <dbReference type="Proteomes" id="UP000316639"/>
    </source>
</evidence>
<dbReference type="Pfam" id="PF13569">
    <property type="entry name" value="DUF4132"/>
    <property type="match status" value="1"/>
</dbReference>
<accession>A0A563F1I5</accession>
<dbReference type="PROSITE" id="PS51977">
    <property type="entry name" value="WGR"/>
    <property type="match status" value="1"/>
</dbReference>
<evidence type="ECO:0000313" key="2">
    <source>
        <dbReference type="EMBL" id="TWP53598.1"/>
    </source>
</evidence>